<feature type="domain" description="PPM-type phosphatase" evidence="2">
    <location>
        <begin position="285"/>
        <end position="498"/>
    </location>
</feature>
<evidence type="ECO:0000259" key="2">
    <source>
        <dbReference type="SMART" id="SM00331"/>
    </source>
</evidence>
<dbReference type="SMART" id="SM00331">
    <property type="entry name" value="PP2C_SIG"/>
    <property type="match status" value="1"/>
</dbReference>
<dbReference type="InterPro" id="IPR036457">
    <property type="entry name" value="PPM-type-like_dom_sf"/>
</dbReference>
<evidence type="ECO:0000313" key="3">
    <source>
        <dbReference type="EMBL" id="GAA4018295.1"/>
    </source>
</evidence>
<dbReference type="Pfam" id="PF07228">
    <property type="entry name" value="SpoIIE"/>
    <property type="match status" value="1"/>
</dbReference>
<dbReference type="EMBL" id="BAABAL010000017">
    <property type="protein sequence ID" value="GAA4018295.1"/>
    <property type="molecule type" value="Genomic_DNA"/>
</dbReference>
<dbReference type="SUPFAM" id="SSF81606">
    <property type="entry name" value="PP2C-like"/>
    <property type="match status" value="1"/>
</dbReference>
<keyword evidence="1" id="KW-0378">Hydrolase</keyword>
<dbReference type="PANTHER" id="PTHR43156">
    <property type="entry name" value="STAGE II SPORULATION PROTEIN E-RELATED"/>
    <property type="match status" value="1"/>
</dbReference>
<gene>
    <name evidence="3" type="ORF">GCM10022247_47240</name>
</gene>
<keyword evidence="4" id="KW-1185">Reference proteome</keyword>
<dbReference type="InterPro" id="IPR029016">
    <property type="entry name" value="GAF-like_dom_sf"/>
</dbReference>
<dbReference type="SUPFAM" id="SSF55781">
    <property type="entry name" value="GAF domain-like"/>
    <property type="match status" value="1"/>
</dbReference>
<evidence type="ECO:0000313" key="4">
    <source>
        <dbReference type="Proteomes" id="UP001501747"/>
    </source>
</evidence>
<evidence type="ECO:0000256" key="1">
    <source>
        <dbReference type="ARBA" id="ARBA00022801"/>
    </source>
</evidence>
<dbReference type="RefSeq" id="WP_344878376.1">
    <property type="nucleotide sequence ID" value="NZ_BAABAL010000017.1"/>
</dbReference>
<dbReference type="Proteomes" id="UP001501747">
    <property type="component" value="Unassembled WGS sequence"/>
</dbReference>
<proteinExistence type="predicted"/>
<dbReference type="PANTHER" id="PTHR43156:SF2">
    <property type="entry name" value="STAGE II SPORULATION PROTEIN E"/>
    <property type="match status" value="1"/>
</dbReference>
<dbReference type="InterPro" id="IPR001932">
    <property type="entry name" value="PPM-type_phosphatase-like_dom"/>
</dbReference>
<protein>
    <submittedName>
        <fullName evidence="3">SpoIIE family protein phosphatase</fullName>
    </submittedName>
</protein>
<name>A0ABP7SY76_9PSEU</name>
<sequence length="507" mass="55502">MSPRRTELVTREVGNEADAARLRELVLRVVLQLPVDDVNRAELLVATSRELRALLGAGGGTVRIAVEDLPEGTPLPVLGEEPERLGEDALLVPLLRVISEQRKVLGWHQTELQQTNAGLLALHAELEQQRRRLTFLDEISRMLVTSLAEDEVLQRLVQHLVRAGFAETATAWVPVEEVLSCAATTEDEIPRMPSQRVIAAARTHRTQSGEGTLVLPFLVGTQSLGVLELRRPQPDYDEDERELGNHVASRAAVAMRNAREYERERDLAETLQRAMLPALPHPPGMRVCARYRPATRGINVGGDWFDAFTQPDGRLVLTVGDVTGHGIDAALMMGQLQKALRAYAIEGHGPATTLGLVHKLMRTQDTDLLATAVLAELDPETGVLRWAGAGHLPMALRSPDGAARLLTERQAPLLGLPMTSLEVPEHATVVEPGGGLLLYTDGLVERRHYDIDTGLRRLTGAFAADPGIQGEPLVRSMLADLLTDSRHEDDMCLLLCERVASENPDAE</sequence>
<accession>A0ABP7SY76</accession>
<organism evidence="3 4">
    <name type="scientific">Allokutzneria multivorans</name>
    <dbReference type="NCBI Taxonomy" id="1142134"/>
    <lineage>
        <taxon>Bacteria</taxon>
        <taxon>Bacillati</taxon>
        <taxon>Actinomycetota</taxon>
        <taxon>Actinomycetes</taxon>
        <taxon>Pseudonocardiales</taxon>
        <taxon>Pseudonocardiaceae</taxon>
        <taxon>Allokutzneria</taxon>
    </lineage>
</organism>
<dbReference type="InterPro" id="IPR052016">
    <property type="entry name" value="Bact_Sigma-Reg"/>
</dbReference>
<comment type="caution">
    <text evidence="3">The sequence shown here is derived from an EMBL/GenBank/DDBJ whole genome shotgun (WGS) entry which is preliminary data.</text>
</comment>
<reference evidence="4" key="1">
    <citation type="journal article" date="2019" name="Int. J. Syst. Evol. Microbiol.">
        <title>The Global Catalogue of Microorganisms (GCM) 10K type strain sequencing project: providing services to taxonomists for standard genome sequencing and annotation.</title>
        <authorList>
            <consortium name="The Broad Institute Genomics Platform"/>
            <consortium name="The Broad Institute Genome Sequencing Center for Infectious Disease"/>
            <person name="Wu L."/>
            <person name="Ma J."/>
        </authorList>
    </citation>
    <scope>NUCLEOTIDE SEQUENCE [LARGE SCALE GENOMIC DNA]</scope>
    <source>
        <strain evidence="4">JCM 17342</strain>
    </source>
</reference>
<dbReference type="Gene3D" id="3.60.40.10">
    <property type="entry name" value="PPM-type phosphatase domain"/>
    <property type="match status" value="1"/>
</dbReference>
<dbReference type="Gene3D" id="3.30.450.40">
    <property type="match status" value="2"/>
</dbReference>